<evidence type="ECO:0000313" key="1">
    <source>
        <dbReference type="EMBL" id="GFR14345.1"/>
    </source>
</evidence>
<keyword evidence="2" id="KW-1185">Reference proteome</keyword>
<evidence type="ECO:0000313" key="2">
    <source>
        <dbReference type="Proteomes" id="UP000887116"/>
    </source>
</evidence>
<reference evidence="1" key="1">
    <citation type="submission" date="2020-07" db="EMBL/GenBank/DDBJ databases">
        <title>Multicomponent nature underlies the extraordinary mechanical properties of spider dragline silk.</title>
        <authorList>
            <person name="Kono N."/>
            <person name="Nakamura H."/>
            <person name="Mori M."/>
            <person name="Yoshida Y."/>
            <person name="Ohtoshi R."/>
            <person name="Malay A.D."/>
            <person name="Moran D.A.P."/>
            <person name="Tomita M."/>
            <person name="Numata K."/>
            <person name="Arakawa K."/>
        </authorList>
    </citation>
    <scope>NUCLEOTIDE SEQUENCE</scope>
</reference>
<comment type="caution">
    <text evidence="1">The sequence shown here is derived from an EMBL/GenBank/DDBJ whole genome shotgun (WGS) entry which is preliminary data.</text>
</comment>
<accession>A0A8X6H3A4</accession>
<dbReference type="EMBL" id="BMAO01017249">
    <property type="protein sequence ID" value="GFR14345.1"/>
    <property type="molecule type" value="Genomic_DNA"/>
</dbReference>
<dbReference type="OrthoDB" id="6429461at2759"/>
<gene>
    <name evidence="1" type="ORF">TNCT_29041</name>
</gene>
<proteinExistence type="predicted"/>
<dbReference type="Proteomes" id="UP000887116">
    <property type="component" value="Unassembled WGS sequence"/>
</dbReference>
<name>A0A8X6H3A4_TRICU</name>
<dbReference type="AlphaFoldDB" id="A0A8X6H3A4"/>
<protein>
    <submittedName>
        <fullName evidence="1">Uncharacterized protein</fullName>
    </submittedName>
</protein>
<organism evidence="1 2">
    <name type="scientific">Trichonephila clavata</name>
    <name type="common">Joro spider</name>
    <name type="synonym">Nephila clavata</name>
    <dbReference type="NCBI Taxonomy" id="2740835"/>
    <lineage>
        <taxon>Eukaryota</taxon>
        <taxon>Metazoa</taxon>
        <taxon>Ecdysozoa</taxon>
        <taxon>Arthropoda</taxon>
        <taxon>Chelicerata</taxon>
        <taxon>Arachnida</taxon>
        <taxon>Araneae</taxon>
        <taxon>Araneomorphae</taxon>
        <taxon>Entelegynae</taxon>
        <taxon>Araneoidea</taxon>
        <taxon>Nephilidae</taxon>
        <taxon>Trichonephila</taxon>
    </lineage>
</organism>
<sequence>MYTDELLEMLLSITTKQMQSRGNLRREVLLKTTHEILSKELKEKQQIRKRKWEALRSGLNKRSRIDTDVEMVDDELIANHIM</sequence>